<dbReference type="PANTHER" id="PTHR42796">
    <property type="entry name" value="FUMARYLACETOACETATE HYDROLASE DOMAIN-CONTAINING PROTEIN 2A-RELATED"/>
    <property type="match status" value="1"/>
</dbReference>
<dbReference type="Pfam" id="PF01557">
    <property type="entry name" value="FAA_hydrolase"/>
    <property type="match status" value="1"/>
</dbReference>
<protein>
    <submittedName>
        <fullName evidence="4">Fumarylacetoacetate hydrolase family protein</fullName>
    </submittedName>
</protein>
<dbReference type="AlphaFoldDB" id="A0A5S4FVW5"/>
<name>A0A5S4FVW5_9ACTN</name>
<dbReference type="Proteomes" id="UP000309128">
    <property type="component" value="Unassembled WGS sequence"/>
</dbReference>
<dbReference type="GO" id="GO:0016787">
    <property type="term" value="F:hydrolase activity"/>
    <property type="evidence" value="ECO:0007669"/>
    <property type="project" value="UniProtKB-KW"/>
</dbReference>
<dbReference type="GO" id="GO:0044281">
    <property type="term" value="P:small molecule metabolic process"/>
    <property type="evidence" value="ECO:0007669"/>
    <property type="project" value="UniProtKB-ARBA"/>
</dbReference>
<sequence>MRIANYQGRIIALTEGGGIDIAEATGGRIGGDVIDALERWDELAETVAALTGPVRPIDTAGLCAPVPMPRQVFAIGLNYRDHAAETGVQQLPTSPTVFTKFPTCTTGPEATVELPSDRVDYEVELVAVIGRRAERVPEDRAWSYVAGLSVGQDLSERTVQLAGPVPQFSLGKSYKGFGPTGPAIVTLDEIADPDALEIGCSVGEEVLQSGNTKDLIFSVPELVARLSHVCPLLPGDLIYTGTPAGVGLGRTPQRFLAPGETLTSFVRGVGEIHTTFVTGPDFA</sequence>
<dbReference type="PANTHER" id="PTHR42796:SF4">
    <property type="entry name" value="FUMARYLACETOACETATE HYDROLASE DOMAIN-CONTAINING PROTEIN 2A"/>
    <property type="match status" value="1"/>
</dbReference>
<comment type="caution">
    <text evidence="4">The sequence shown here is derived from an EMBL/GenBank/DDBJ whole genome shotgun (WGS) entry which is preliminary data.</text>
</comment>
<proteinExistence type="inferred from homology"/>
<accession>A0A5S4FVW5</accession>
<evidence type="ECO:0000313" key="5">
    <source>
        <dbReference type="Proteomes" id="UP000309128"/>
    </source>
</evidence>
<dbReference type="SUPFAM" id="SSF56529">
    <property type="entry name" value="FAH"/>
    <property type="match status" value="1"/>
</dbReference>
<feature type="domain" description="Fumarylacetoacetase-like C-terminal" evidence="3">
    <location>
        <begin position="72"/>
        <end position="276"/>
    </location>
</feature>
<dbReference type="OrthoDB" id="9805307at2"/>
<dbReference type="InterPro" id="IPR051121">
    <property type="entry name" value="FAH"/>
</dbReference>
<keyword evidence="2" id="KW-0479">Metal-binding</keyword>
<gene>
    <name evidence="4" type="ORF">ETD86_03145</name>
</gene>
<evidence type="ECO:0000313" key="4">
    <source>
        <dbReference type="EMBL" id="TMR24935.1"/>
    </source>
</evidence>
<evidence type="ECO:0000259" key="3">
    <source>
        <dbReference type="Pfam" id="PF01557"/>
    </source>
</evidence>
<dbReference type="Gene3D" id="3.90.850.10">
    <property type="entry name" value="Fumarylacetoacetase-like, C-terminal domain"/>
    <property type="match status" value="1"/>
</dbReference>
<comment type="similarity">
    <text evidence="1">Belongs to the FAH family.</text>
</comment>
<dbReference type="GO" id="GO:0046872">
    <property type="term" value="F:metal ion binding"/>
    <property type="evidence" value="ECO:0007669"/>
    <property type="project" value="UniProtKB-KW"/>
</dbReference>
<dbReference type="EMBL" id="VCKY01000006">
    <property type="protein sequence ID" value="TMR24935.1"/>
    <property type="molecule type" value="Genomic_DNA"/>
</dbReference>
<evidence type="ECO:0000256" key="1">
    <source>
        <dbReference type="ARBA" id="ARBA00010211"/>
    </source>
</evidence>
<dbReference type="InterPro" id="IPR036663">
    <property type="entry name" value="Fumarylacetoacetase_C_sf"/>
</dbReference>
<organism evidence="4 5">
    <name type="scientific">Nonomuraea turkmeniaca</name>
    <dbReference type="NCBI Taxonomy" id="103838"/>
    <lineage>
        <taxon>Bacteria</taxon>
        <taxon>Bacillati</taxon>
        <taxon>Actinomycetota</taxon>
        <taxon>Actinomycetes</taxon>
        <taxon>Streptosporangiales</taxon>
        <taxon>Streptosporangiaceae</taxon>
        <taxon>Nonomuraea</taxon>
    </lineage>
</organism>
<evidence type="ECO:0000256" key="2">
    <source>
        <dbReference type="ARBA" id="ARBA00022723"/>
    </source>
</evidence>
<reference evidence="4 5" key="1">
    <citation type="submission" date="2019-05" db="EMBL/GenBank/DDBJ databases">
        <title>Draft genome sequence of Nonomuraea turkmeniaca DSM 43926.</title>
        <authorList>
            <person name="Saricaoglu S."/>
            <person name="Isik K."/>
        </authorList>
    </citation>
    <scope>NUCLEOTIDE SEQUENCE [LARGE SCALE GENOMIC DNA]</scope>
    <source>
        <strain evidence="4 5">DSM 43926</strain>
    </source>
</reference>
<keyword evidence="4" id="KW-0378">Hydrolase</keyword>
<dbReference type="InterPro" id="IPR011234">
    <property type="entry name" value="Fumarylacetoacetase-like_C"/>
</dbReference>
<dbReference type="RefSeq" id="WP_138664547.1">
    <property type="nucleotide sequence ID" value="NZ_VCKY01000006.1"/>
</dbReference>
<keyword evidence="5" id="KW-1185">Reference proteome</keyword>